<dbReference type="GO" id="GO:0005351">
    <property type="term" value="F:carbohydrate:proton symporter activity"/>
    <property type="evidence" value="ECO:0007669"/>
    <property type="project" value="TreeGrafter"/>
</dbReference>
<dbReference type="PROSITE" id="PS50850">
    <property type="entry name" value="MFS"/>
    <property type="match status" value="1"/>
</dbReference>
<feature type="transmembrane region" description="Helical" evidence="8">
    <location>
        <begin position="15"/>
        <end position="33"/>
    </location>
</feature>
<dbReference type="SUPFAM" id="SSF103473">
    <property type="entry name" value="MFS general substrate transporter"/>
    <property type="match status" value="1"/>
</dbReference>
<dbReference type="InterPro" id="IPR020846">
    <property type="entry name" value="MFS_dom"/>
</dbReference>
<evidence type="ECO:0000256" key="6">
    <source>
        <dbReference type="ARBA" id="ARBA00023136"/>
    </source>
</evidence>
<accession>A0A135LV86</accession>
<dbReference type="InterPro" id="IPR003663">
    <property type="entry name" value="Sugar/inositol_transpt"/>
</dbReference>
<dbReference type="PANTHER" id="PTHR48022:SF77">
    <property type="entry name" value="MAJOR FACILITATOR SUPERFAMILY (MFS) PROFILE DOMAIN-CONTAINING PROTEIN"/>
    <property type="match status" value="1"/>
</dbReference>
<feature type="transmembrane region" description="Helical" evidence="8">
    <location>
        <begin position="339"/>
        <end position="359"/>
    </location>
</feature>
<dbReference type="AlphaFoldDB" id="A0A135LV86"/>
<reference evidence="10 11" key="1">
    <citation type="journal article" date="2016" name="BMC Genomics">
        <title>Genome sequencing and secondary metabolism of the postharvest pathogen Penicillium griseofulvum.</title>
        <authorList>
            <person name="Banani H."/>
            <person name="Marcet-Houben M."/>
            <person name="Ballester A.R."/>
            <person name="Abbruscato P."/>
            <person name="Gonzalez-Candelas L."/>
            <person name="Gabaldon T."/>
            <person name="Spadaro D."/>
        </authorList>
    </citation>
    <scope>NUCLEOTIDE SEQUENCE [LARGE SCALE GENOMIC DNA]</scope>
    <source>
        <strain evidence="10 11">PG3</strain>
    </source>
</reference>
<dbReference type="Pfam" id="PF00083">
    <property type="entry name" value="Sugar_tr"/>
    <property type="match status" value="1"/>
</dbReference>
<dbReference type="RefSeq" id="XP_040651415.1">
    <property type="nucleotide sequence ID" value="XM_040795850.1"/>
</dbReference>
<dbReference type="EMBL" id="LHQR01000020">
    <property type="protein sequence ID" value="KXG52880.1"/>
    <property type="molecule type" value="Genomic_DNA"/>
</dbReference>
<dbReference type="Gene3D" id="1.20.1250.20">
    <property type="entry name" value="MFS general substrate transporter like domains"/>
    <property type="match status" value="1"/>
</dbReference>
<evidence type="ECO:0000313" key="10">
    <source>
        <dbReference type="EMBL" id="KXG52880.1"/>
    </source>
</evidence>
<evidence type="ECO:0000256" key="7">
    <source>
        <dbReference type="RuleBase" id="RU003346"/>
    </source>
</evidence>
<dbReference type="PANTHER" id="PTHR48022">
    <property type="entry name" value="PLASTIDIC GLUCOSE TRANSPORTER 4"/>
    <property type="match status" value="1"/>
</dbReference>
<comment type="similarity">
    <text evidence="2 7">Belongs to the major facilitator superfamily. Sugar transporter (TC 2.A.1.1) family.</text>
</comment>
<feature type="transmembrane region" description="Helical" evidence="8">
    <location>
        <begin position="186"/>
        <end position="206"/>
    </location>
</feature>
<keyword evidence="3 7" id="KW-0813">Transport</keyword>
<feature type="transmembrane region" description="Helical" evidence="8">
    <location>
        <begin position="438"/>
        <end position="457"/>
    </location>
</feature>
<dbReference type="InterPro" id="IPR050360">
    <property type="entry name" value="MFS_Sugar_Transporters"/>
</dbReference>
<feature type="transmembrane region" description="Helical" evidence="8">
    <location>
        <begin position="158"/>
        <end position="179"/>
    </location>
</feature>
<evidence type="ECO:0000256" key="3">
    <source>
        <dbReference type="ARBA" id="ARBA00022448"/>
    </source>
</evidence>
<evidence type="ECO:0000256" key="8">
    <source>
        <dbReference type="SAM" id="Phobius"/>
    </source>
</evidence>
<feature type="transmembrane region" description="Helical" evidence="8">
    <location>
        <begin position="408"/>
        <end position="426"/>
    </location>
</feature>
<keyword evidence="11" id="KW-1185">Reference proteome</keyword>
<evidence type="ECO:0000256" key="5">
    <source>
        <dbReference type="ARBA" id="ARBA00022989"/>
    </source>
</evidence>
<feature type="transmembrane region" description="Helical" evidence="8">
    <location>
        <begin position="371"/>
        <end position="396"/>
    </location>
</feature>
<keyword evidence="6 8" id="KW-0472">Membrane</keyword>
<keyword evidence="4 8" id="KW-0812">Transmembrane</keyword>
<dbReference type="PRINTS" id="PR00171">
    <property type="entry name" value="SUGRTRNSPORT"/>
</dbReference>
<evidence type="ECO:0000256" key="4">
    <source>
        <dbReference type="ARBA" id="ARBA00022692"/>
    </source>
</evidence>
<gene>
    <name evidence="10" type="ORF">PGRI_081360</name>
</gene>
<proteinExistence type="inferred from homology"/>
<evidence type="ECO:0000259" key="9">
    <source>
        <dbReference type="PROSITE" id="PS50850"/>
    </source>
</evidence>
<dbReference type="InterPro" id="IPR005829">
    <property type="entry name" value="Sugar_transporter_CS"/>
</dbReference>
<evidence type="ECO:0000256" key="2">
    <source>
        <dbReference type="ARBA" id="ARBA00010992"/>
    </source>
</evidence>
<feature type="transmembrane region" description="Helical" evidence="8">
    <location>
        <begin position="70"/>
        <end position="87"/>
    </location>
</feature>
<dbReference type="GO" id="GO:0016020">
    <property type="term" value="C:membrane"/>
    <property type="evidence" value="ECO:0007669"/>
    <property type="project" value="UniProtKB-SubCell"/>
</dbReference>
<feature type="transmembrane region" description="Helical" evidence="8">
    <location>
        <begin position="309"/>
        <end position="327"/>
    </location>
</feature>
<name>A0A135LV86_PENPA</name>
<dbReference type="InterPro" id="IPR005828">
    <property type="entry name" value="MFS_sugar_transport-like"/>
</dbReference>
<sequence>MAQEGPSNSIWSLPWLIWIVVIFGSISSAGFGFDQGWWSALMSSSQFVQSFGYLDPVTNEWSLTSHQQSLGTGLGYVGVIIGVFLGSPINERLGRKNSLWIQSAVVTIGIIIESTSRRSYAQFIIGKLLVYLGGGIATSVIPAYQAECAPKAMRGLMSGTYNAFLMVGGFFATLIVYLCQNIPSDWAWRVVVVTQIAIPAASWVSLPFLPESPYWLVSRGRLDEAVASLRRLRGIAFEAEAEVVNMQQRLEEQHERQASATWAICFTDPVNRRRTIISMGAQIFAQAQGISFVANYQAVFLQLIGFKEVLLMAVVVYVIGVAANMVSMTTVDIVGRRSVLLCSSLLLGACMITIGGLTANGPDSMSYEMQVAAVVMLMLWFFCFQVTWGPLSWVLTAEVPPSQVREKTVALCGMSAYLTGLVIVFVNPFTQADIGGQVAFIYGGLSILAFLFAWFFVPELKQRSLEQIDEMFQDKVPTRAFKSHVCRVSAEDDIGKEEKEEFVESV</sequence>
<dbReference type="FunFam" id="1.20.1250.20:FF:000078">
    <property type="entry name" value="MFS maltose transporter, putative"/>
    <property type="match status" value="1"/>
</dbReference>
<comment type="caution">
    <text evidence="10">The sequence shown here is derived from an EMBL/GenBank/DDBJ whole genome shotgun (WGS) entry which is preliminary data.</text>
</comment>
<dbReference type="NCBIfam" id="TIGR00879">
    <property type="entry name" value="SP"/>
    <property type="match status" value="1"/>
</dbReference>
<comment type="subcellular location">
    <subcellularLocation>
        <location evidence="1">Membrane</location>
        <topology evidence="1">Multi-pass membrane protein</topology>
    </subcellularLocation>
</comment>
<dbReference type="InterPro" id="IPR036259">
    <property type="entry name" value="MFS_trans_sf"/>
</dbReference>
<organism evidence="10 11">
    <name type="scientific">Penicillium patulum</name>
    <name type="common">Penicillium griseofulvum</name>
    <dbReference type="NCBI Taxonomy" id="5078"/>
    <lineage>
        <taxon>Eukaryota</taxon>
        <taxon>Fungi</taxon>
        <taxon>Dikarya</taxon>
        <taxon>Ascomycota</taxon>
        <taxon>Pezizomycotina</taxon>
        <taxon>Eurotiomycetes</taxon>
        <taxon>Eurotiomycetidae</taxon>
        <taxon>Eurotiales</taxon>
        <taxon>Aspergillaceae</taxon>
        <taxon>Penicillium</taxon>
    </lineage>
</organism>
<dbReference type="OrthoDB" id="6612291at2759"/>
<feature type="transmembrane region" description="Helical" evidence="8">
    <location>
        <begin position="99"/>
        <end position="116"/>
    </location>
</feature>
<evidence type="ECO:0000256" key="1">
    <source>
        <dbReference type="ARBA" id="ARBA00004141"/>
    </source>
</evidence>
<evidence type="ECO:0000313" key="11">
    <source>
        <dbReference type="Proteomes" id="UP000070168"/>
    </source>
</evidence>
<feature type="domain" description="Major facilitator superfamily (MFS) profile" evidence="9">
    <location>
        <begin position="20"/>
        <end position="461"/>
    </location>
</feature>
<protein>
    <submittedName>
        <fullName evidence="10">Major facilitator superfamily domain, general substrate transporter</fullName>
    </submittedName>
</protein>
<feature type="transmembrane region" description="Helical" evidence="8">
    <location>
        <begin position="128"/>
        <end position="146"/>
    </location>
</feature>
<dbReference type="Proteomes" id="UP000070168">
    <property type="component" value="Unassembled WGS sequence"/>
</dbReference>
<dbReference type="OMA" id="VMLMLWF"/>
<keyword evidence="5 8" id="KW-1133">Transmembrane helix</keyword>
<dbReference type="GeneID" id="63711150"/>
<dbReference type="PROSITE" id="PS00216">
    <property type="entry name" value="SUGAR_TRANSPORT_1"/>
    <property type="match status" value="1"/>
</dbReference>